<reference evidence="2" key="1">
    <citation type="submission" date="2022-04" db="EMBL/GenBank/DDBJ databases">
        <title>A functionally conserved STORR gene fusion in Papaver species that diverged 16.8 million years ago.</title>
        <authorList>
            <person name="Catania T."/>
        </authorList>
    </citation>
    <scope>NUCLEOTIDE SEQUENCE</scope>
    <source>
        <strain evidence="2">S-188037</strain>
    </source>
</reference>
<proteinExistence type="predicted"/>
<evidence type="ECO:0000256" key="1">
    <source>
        <dbReference type="SAM" id="MobiDB-lite"/>
    </source>
</evidence>
<organism evidence="2 3">
    <name type="scientific">Papaver atlanticum</name>
    <dbReference type="NCBI Taxonomy" id="357466"/>
    <lineage>
        <taxon>Eukaryota</taxon>
        <taxon>Viridiplantae</taxon>
        <taxon>Streptophyta</taxon>
        <taxon>Embryophyta</taxon>
        <taxon>Tracheophyta</taxon>
        <taxon>Spermatophyta</taxon>
        <taxon>Magnoliopsida</taxon>
        <taxon>Ranunculales</taxon>
        <taxon>Papaveraceae</taxon>
        <taxon>Papaveroideae</taxon>
        <taxon>Papaver</taxon>
    </lineage>
</organism>
<evidence type="ECO:0000313" key="2">
    <source>
        <dbReference type="EMBL" id="KAI3920129.1"/>
    </source>
</evidence>
<protein>
    <submittedName>
        <fullName evidence="2">Uncharacterized protein</fullName>
    </submittedName>
</protein>
<feature type="non-terminal residue" evidence="2">
    <location>
        <position position="1"/>
    </location>
</feature>
<evidence type="ECO:0000313" key="3">
    <source>
        <dbReference type="Proteomes" id="UP001202328"/>
    </source>
</evidence>
<gene>
    <name evidence="2" type="ORF">MKW98_001385</name>
</gene>
<comment type="caution">
    <text evidence="2">The sequence shown here is derived from an EMBL/GenBank/DDBJ whole genome shotgun (WGS) entry which is preliminary data.</text>
</comment>
<dbReference type="EMBL" id="JAJJMB010008870">
    <property type="protein sequence ID" value="KAI3920129.1"/>
    <property type="molecule type" value="Genomic_DNA"/>
</dbReference>
<feature type="region of interest" description="Disordered" evidence="1">
    <location>
        <begin position="1"/>
        <end position="68"/>
    </location>
</feature>
<sequence length="68" mass="7986">ELVAPSQKQKRVAVHKKCVSKEQHTPTRPVTRAHPAKKKDDIYESGSKFSASYKNLRRRKLEQQKQYH</sequence>
<name>A0AAD4XL60_9MAGN</name>
<dbReference type="AlphaFoldDB" id="A0AAD4XL60"/>
<accession>A0AAD4XL60</accession>
<dbReference type="Proteomes" id="UP001202328">
    <property type="component" value="Unassembled WGS sequence"/>
</dbReference>
<feature type="compositionally biased region" description="Basic residues" evidence="1">
    <location>
        <begin position="8"/>
        <end position="18"/>
    </location>
</feature>
<keyword evidence="3" id="KW-1185">Reference proteome</keyword>